<reference evidence="6 7" key="1">
    <citation type="submission" date="2018-09" db="EMBL/GenBank/DDBJ databases">
        <title>Arachidicoccus sp. nov., a bacterium isolated from soil.</title>
        <authorList>
            <person name="Weon H.-Y."/>
            <person name="Kwon S.-W."/>
            <person name="Lee S.A."/>
        </authorList>
    </citation>
    <scope>NUCLEOTIDE SEQUENCE [LARGE SCALE GENOMIC DNA]</scope>
    <source>
        <strain evidence="6 7">KIS59-12</strain>
    </source>
</reference>
<evidence type="ECO:0000256" key="4">
    <source>
        <dbReference type="ARBA" id="ARBA00023004"/>
    </source>
</evidence>
<dbReference type="KEGG" id="ark:D6B99_08735"/>
<dbReference type="PROSITE" id="PS50903">
    <property type="entry name" value="RUBREDOXIN_LIKE"/>
    <property type="match status" value="1"/>
</dbReference>
<dbReference type="AlphaFoldDB" id="A0A386HQC0"/>
<dbReference type="InterPro" id="IPR024934">
    <property type="entry name" value="Rubredoxin-like_dom"/>
</dbReference>
<dbReference type="GO" id="GO:0005506">
    <property type="term" value="F:iron ion binding"/>
    <property type="evidence" value="ECO:0007669"/>
    <property type="project" value="InterPro"/>
</dbReference>
<dbReference type="RefSeq" id="WP_119987098.1">
    <property type="nucleotide sequence ID" value="NZ_CP032489.1"/>
</dbReference>
<name>A0A386HQC0_9BACT</name>
<dbReference type="Gene3D" id="2.20.28.10">
    <property type="match status" value="1"/>
</dbReference>
<keyword evidence="4" id="KW-0408">Iron</keyword>
<evidence type="ECO:0000256" key="2">
    <source>
        <dbReference type="ARBA" id="ARBA00022723"/>
    </source>
</evidence>
<dbReference type="SUPFAM" id="SSF57802">
    <property type="entry name" value="Rubredoxin-like"/>
    <property type="match status" value="1"/>
</dbReference>
<dbReference type="EMBL" id="CP032489">
    <property type="protein sequence ID" value="AYD47680.1"/>
    <property type="molecule type" value="Genomic_DNA"/>
</dbReference>
<keyword evidence="7" id="KW-1185">Reference proteome</keyword>
<dbReference type="Proteomes" id="UP000266118">
    <property type="component" value="Chromosome"/>
</dbReference>
<dbReference type="OrthoDB" id="9758182at2"/>
<keyword evidence="1" id="KW-0813">Transport</keyword>
<keyword evidence="2" id="KW-0479">Metal-binding</keyword>
<organism evidence="6 7">
    <name type="scientific">Arachidicoccus soli</name>
    <dbReference type="NCBI Taxonomy" id="2341117"/>
    <lineage>
        <taxon>Bacteria</taxon>
        <taxon>Pseudomonadati</taxon>
        <taxon>Bacteroidota</taxon>
        <taxon>Chitinophagia</taxon>
        <taxon>Chitinophagales</taxon>
        <taxon>Chitinophagaceae</taxon>
        <taxon>Arachidicoccus</taxon>
    </lineage>
</organism>
<evidence type="ECO:0000256" key="1">
    <source>
        <dbReference type="ARBA" id="ARBA00022448"/>
    </source>
</evidence>
<evidence type="ECO:0000256" key="3">
    <source>
        <dbReference type="ARBA" id="ARBA00022982"/>
    </source>
</evidence>
<evidence type="ECO:0000259" key="5">
    <source>
        <dbReference type="PROSITE" id="PS50903"/>
    </source>
</evidence>
<sequence length="496" mass="58025">MVTSNAIVINFKGGIISPGYLKEVLLLAKEARVENLRFGLRQQLLLDIPLKYFPDFANACKEKGILFYNKKEALPNIVSSYPADGIFTSNSWLKEGVYKDIFDLFDYEPQLKINICDKNQRFVLFFTGHLNWVSSPTAHFWYLYIRFPHSRAIYCWPELIYTNDIANLSKVLEKLILNPTNEEANGNIFYQIIKRNKKSHYTTKAIEEQLSIPKFSLSYYEGFNKSESSYWLGIYRRDELFSLKFLLEACEICLATRVGEIYTTSWKSLIIKGIDPGQRHYWDFILGKFRINVRHAANELNWQIEDNKEALILKRIIIRYFDKEDVRTFGLCFAIQTKPLFNMFASIVIRKSNLKNLNRLKSLDRYDILYENSFNPNGAGLTLFREKVEKNFIGPYLVSLCKMFYERESDGNLLTEDNTQTAYSEQPLQEEKYIHQCKHCLTVYDETEENTSGESYIGKSFEELPQNYTCPLCDSGKGDFIRIKQEQLEFVEIDSK</sequence>
<evidence type="ECO:0000313" key="6">
    <source>
        <dbReference type="EMBL" id="AYD47680.1"/>
    </source>
</evidence>
<keyword evidence="3" id="KW-0249">Electron transport</keyword>
<dbReference type="InterPro" id="IPR024935">
    <property type="entry name" value="Rubredoxin_dom"/>
</dbReference>
<gene>
    <name evidence="6" type="ORF">D6B99_08735</name>
</gene>
<feature type="domain" description="Rubredoxin-like" evidence="5">
    <location>
        <begin position="432"/>
        <end position="483"/>
    </location>
</feature>
<evidence type="ECO:0000313" key="7">
    <source>
        <dbReference type="Proteomes" id="UP000266118"/>
    </source>
</evidence>
<proteinExistence type="predicted"/>
<dbReference type="Pfam" id="PF00301">
    <property type="entry name" value="Rubredoxin"/>
    <property type="match status" value="1"/>
</dbReference>
<accession>A0A386HQC0</accession>
<protein>
    <submittedName>
        <fullName evidence="6">Rubredoxin</fullName>
    </submittedName>
</protein>